<proteinExistence type="inferred from homology"/>
<dbReference type="InParanoid" id="A0A7M7IPE3"/>
<protein>
    <recommendedName>
        <fullName evidence="8">Partial AB-hydrolase lipase domain-containing protein</fullName>
    </recommendedName>
</protein>
<name>A0A7M7IPE3_NASVI</name>
<keyword evidence="2 7" id="KW-0732">Signal</keyword>
<dbReference type="InterPro" id="IPR029058">
    <property type="entry name" value="AB_hydrolase_fold"/>
</dbReference>
<dbReference type="InterPro" id="IPR006693">
    <property type="entry name" value="AB_hydrolase_lipase"/>
</dbReference>
<keyword evidence="5" id="KW-0443">Lipid metabolism</keyword>
<dbReference type="RefSeq" id="XP_016839739.1">
    <property type="nucleotide sequence ID" value="XM_016984250.2"/>
</dbReference>
<evidence type="ECO:0000256" key="2">
    <source>
        <dbReference type="ARBA" id="ARBA00022729"/>
    </source>
</evidence>
<sequence>MAIFNVIFYFLLYLTQIFASTSIDELIFPIYTPTKFILDWLASHPHLKIQHDVEKVRKLTPSDQNARLTNYSQEVELNQPVEESSNNHLVVLDFIGLVEKYPGYVAEEHFVNTSDGYKLTLHRLFKKYKNKDPQQKKVIFIKHGLFLSSDAYVLQGPEKDLAFLLAEQNYDIWLGNCRGNSYSRSHEYLFDNETDFWNFSFHEVALNDLTVFIDYILETTDSHDLTYIGYSIGATESYILLSKLPEYNQKIRLLISIAPFAFWNKPFDYDFSVNDIINKIKTLQNQTGMRELYPQSSALQLLSSLVPSVNLNSIDRILSSFFGEVPLIVDKTLYHDILSYVPAGTSTKTLLHLLQLIKSGNFEEYNDELTESVAYNITKINTPHAIFSGNNEQFLYMKNVFKLKEKFSDITIYNVRNPDTGNIINNLDFPWQGSAKHLYRSIIDLVNGF</sequence>
<dbReference type="EnsemblMetazoa" id="XM_016984250">
    <property type="protein sequence ID" value="XP_016839739"/>
    <property type="gene ID" value="LOC107980926"/>
</dbReference>
<feature type="signal peptide" evidence="7">
    <location>
        <begin position="1"/>
        <end position="19"/>
    </location>
</feature>
<keyword evidence="6" id="KW-0325">Glycoprotein</keyword>
<comment type="similarity">
    <text evidence="1">Belongs to the AB hydrolase superfamily. Lipase family.</text>
</comment>
<keyword evidence="4" id="KW-0442">Lipid degradation</keyword>
<dbReference type="Proteomes" id="UP000002358">
    <property type="component" value="Chromosome 3"/>
</dbReference>
<dbReference type="FunFam" id="3.40.50.1820:FF:000057">
    <property type="entry name" value="Lipase"/>
    <property type="match status" value="1"/>
</dbReference>
<dbReference type="PANTHER" id="PTHR11005">
    <property type="entry name" value="LYSOSOMAL ACID LIPASE-RELATED"/>
    <property type="match status" value="1"/>
</dbReference>
<evidence type="ECO:0000256" key="6">
    <source>
        <dbReference type="ARBA" id="ARBA00023180"/>
    </source>
</evidence>
<keyword evidence="3" id="KW-0378">Hydrolase</keyword>
<evidence type="ECO:0000256" key="1">
    <source>
        <dbReference type="ARBA" id="ARBA00010701"/>
    </source>
</evidence>
<evidence type="ECO:0000256" key="3">
    <source>
        <dbReference type="ARBA" id="ARBA00022801"/>
    </source>
</evidence>
<reference evidence="9" key="1">
    <citation type="submission" date="2021-01" db="UniProtKB">
        <authorList>
            <consortium name="EnsemblMetazoa"/>
        </authorList>
    </citation>
    <scope>IDENTIFICATION</scope>
</reference>
<evidence type="ECO:0000313" key="9">
    <source>
        <dbReference type="EnsemblMetazoa" id="XP_016839739"/>
    </source>
</evidence>
<evidence type="ECO:0000256" key="7">
    <source>
        <dbReference type="SAM" id="SignalP"/>
    </source>
</evidence>
<evidence type="ECO:0000256" key="5">
    <source>
        <dbReference type="ARBA" id="ARBA00023098"/>
    </source>
</evidence>
<accession>A0A7M7IPE3</accession>
<dbReference type="AlphaFoldDB" id="A0A7M7IPE3"/>
<dbReference type="KEGG" id="nvi:107980926"/>
<organism evidence="9 10">
    <name type="scientific">Nasonia vitripennis</name>
    <name type="common">Parasitic wasp</name>
    <dbReference type="NCBI Taxonomy" id="7425"/>
    <lineage>
        <taxon>Eukaryota</taxon>
        <taxon>Metazoa</taxon>
        <taxon>Ecdysozoa</taxon>
        <taxon>Arthropoda</taxon>
        <taxon>Hexapoda</taxon>
        <taxon>Insecta</taxon>
        <taxon>Pterygota</taxon>
        <taxon>Neoptera</taxon>
        <taxon>Endopterygota</taxon>
        <taxon>Hymenoptera</taxon>
        <taxon>Apocrita</taxon>
        <taxon>Proctotrupomorpha</taxon>
        <taxon>Chalcidoidea</taxon>
        <taxon>Pteromalidae</taxon>
        <taxon>Pteromalinae</taxon>
        <taxon>Nasonia</taxon>
    </lineage>
</organism>
<dbReference type="GO" id="GO:0016787">
    <property type="term" value="F:hydrolase activity"/>
    <property type="evidence" value="ECO:0007669"/>
    <property type="project" value="UniProtKB-KW"/>
</dbReference>
<dbReference type="GeneID" id="107980926"/>
<dbReference type="GO" id="GO:0016042">
    <property type="term" value="P:lipid catabolic process"/>
    <property type="evidence" value="ECO:0007669"/>
    <property type="project" value="UniProtKB-KW"/>
</dbReference>
<dbReference type="Gene3D" id="3.40.50.1820">
    <property type="entry name" value="alpha/beta hydrolase"/>
    <property type="match status" value="1"/>
</dbReference>
<dbReference type="OrthoDB" id="9974421at2759"/>
<feature type="chain" id="PRO_5029692352" description="Partial AB-hydrolase lipase domain-containing protein" evidence="7">
    <location>
        <begin position="20"/>
        <end position="449"/>
    </location>
</feature>
<evidence type="ECO:0000313" key="10">
    <source>
        <dbReference type="Proteomes" id="UP000002358"/>
    </source>
</evidence>
<dbReference type="SMR" id="A0A7M7IPE3"/>
<evidence type="ECO:0000259" key="8">
    <source>
        <dbReference type="Pfam" id="PF04083"/>
    </source>
</evidence>
<evidence type="ECO:0000256" key="4">
    <source>
        <dbReference type="ARBA" id="ARBA00022963"/>
    </source>
</evidence>
<feature type="domain" description="Partial AB-hydrolase lipase" evidence="8">
    <location>
        <begin position="101"/>
        <end position="155"/>
    </location>
</feature>
<dbReference type="SUPFAM" id="SSF53474">
    <property type="entry name" value="alpha/beta-Hydrolases"/>
    <property type="match status" value="1"/>
</dbReference>
<dbReference type="Pfam" id="PF04083">
    <property type="entry name" value="Abhydro_lipase"/>
    <property type="match status" value="1"/>
</dbReference>
<keyword evidence="10" id="KW-1185">Reference proteome</keyword>